<dbReference type="GO" id="GO:0006629">
    <property type="term" value="P:lipid metabolic process"/>
    <property type="evidence" value="ECO:0007669"/>
    <property type="project" value="InterPro"/>
</dbReference>
<dbReference type="Pfam" id="PF04608">
    <property type="entry name" value="PgpA"/>
    <property type="match status" value="1"/>
</dbReference>
<dbReference type="InterPro" id="IPR026037">
    <property type="entry name" value="PgpA"/>
</dbReference>
<evidence type="ECO:0000313" key="3">
    <source>
        <dbReference type="EMBL" id="MBB5057562.1"/>
    </source>
</evidence>
<reference evidence="3 4" key="1">
    <citation type="submission" date="2020-08" db="EMBL/GenBank/DDBJ databases">
        <title>Genomic Encyclopedia of Type Strains, Phase IV (KMG-V): Genome sequencing to study the core and pangenomes of soil and plant-associated prokaryotes.</title>
        <authorList>
            <person name="Whitman W."/>
        </authorList>
    </citation>
    <scope>NUCLEOTIDE SEQUENCE [LARGE SCALE GENOMIC DNA]</scope>
    <source>
        <strain evidence="3 4">M8UP14</strain>
    </source>
</reference>
<evidence type="ECO:0000313" key="4">
    <source>
        <dbReference type="Proteomes" id="UP000540989"/>
    </source>
</evidence>
<keyword evidence="1" id="KW-1133">Transmembrane helix</keyword>
<name>A0A7W7ZD19_9BACT</name>
<proteinExistence type="predicted"/>
<accession>A0A7W7ZD19</accession>
<gene>
    <name evidence="3" type="ORF">HDF16_002268</name>
</gene>
<sequence length="173" mass="18308">MANSSIQISEPSKTKTLWAWTIGTFFGAGLLKPGPGTYGSVAAMLLWFGAANVFHPTPFALTIGTAIAALIATLIGIPAATIVARESGREDPGHVVIDEVAGQLIALLFLPADWPHAILGLLLFRLFDILKPPPVRQLERLPAGTGIMMDDVAAGVLALVLAQILVHFIPNLR</sequence>
<dbReference type="PANTHER" id="PTHR36305:SF1">
    <property type="entry name" value="PHOSPHATIDYLGLYCEROPHOSPHATASE A"/>
    <property type="match status" value="1"/>
</dbReference>
<feature type="transmembrane region" description="Helical" evidence="1">
    <location>
        <begin position="148"/>
        <end position="169"/>
    </location>
</feature>
<dbReference type="RefSeq" id="WP_184216567.1">
    <property type="nucleotide sequence ID" value="NZ_JACHIP010000003.1"/>
</dbReference>
<dbReference type="PANTHER" id="PTHR36305">
    <property type="entry name" value="PHOSPHATIDYLGLYCEROPHOSPHATASE A"/>
    <property type="match status" value="1"/>
</dbReference>
<feature type="transmembrane region" description="Helical" evidence="1">
    <location>
        <begin position="61"/>
        <end position="84"/>
    </location>
</feature>
<keyword evidence="1" id="KW-0812">Transmembrane</keyword>
<dbReference type="Proteomes" id="UP000540989">
    <property type="component" value="Unassembled WGS sequence"/>
</dbReference>
<feature type="domain" description="YutG/PgpA" evidence="2">
    <location>
        <begin position="22"/>
        <end position="165"/>
    </location>
</feature>
<dbReference type="PIRSF" id="PIRSF006162">
    <property type="entry name" value="PgpA"/>
    <property type="match status" value="1"/>
</dbReference>
<protein>
    <submittedName>
        <fullName evidence="3">Phosphatidylglycerophosphatase A</fullName>
        <ecNumber evidence="3">3.1.3.27</ecNumber>
    </submittedName>
</protein>
<dbReference type="SUPFAM" id="SSF101307">
    <property type="entry name" value="YutG-like"/>
    <property type="match status" value="1"/>
</dbReference>
<organism evidence="3 4">
    <name type="scientific">Granulicella aggregans</name>
    <dbReference type="NCBI Taxonomy" id="474949"/>
    <lineage>
        <taxon>Bacteria</taxon>
        <taxon>Pseudomonadati</taxon>
        <taxon>Acidobacteriota</taxon>
        <taxon>Terriglobia</taxon>
        <taxon>Terriglobales</taxon>
        <taxon>Acidobacteriaceae</taxon>
        <taxon>Granulicella</taxon>
    </lineage>
</organism>
<dbReference type="EMBL" id="JACHIP010000003">
    <property type="protein sequence ID" value="MBB5057562.1"/>
    <property type="molecule type" value="Genomic_DNA"/>
</dbReference>
<keyword evidence="1" id="KW-0472">Membrane</keyword>
<evidence type="ECO:0000256" key="1">
    <source>
        <dbReference type="SAM" id="Phobius"/>
    </source>
</evidence>
<keyword evidence="3" id="KW-0378">Hydrolase</keyword>
<dbReference type="EC" id="3.1.3.27" evidence="3"/>
<feature type="transmembrane region" description="Helical" evidence="1">
    <location>
        <begin position="104"/>
        <end position="127"/>
    </location>
</feature>
<dbReference type="GO" id="GO:0008962">
    <property type="term" value="F:phosphatidylglycerophosphatase activity"/>
    <property type="evidence" value="ECO:0007669"/>
    <property type="project" value="UniProtKB-EC"/>
</dbReference>
<dbReference type="CDD" id="cd06971">
    <property type="entry name" value="PgpA"/>
    <property type="match status" value="1"/>
</dbReference>
<dbReference type="InterPro" id="IPR007686">
    <property type="entry name" value="YutG/PgpA"/>
</dbReference>
<comment type="caution">
    <text evidence="3">The sequence shown here is derived from an EMBL/GenBank/DDBJ whole genome shotgun (WGS) entry which is preliminary data.</text>
</comment>
<feature type="transmembrane region" description="Helical" evidence="1">
    <location>
        <begin position="36"/>
        <end position="54"/>
    </location>
</feature>
<dbReference type="AlphaFoldDB" id="A0A7W7ZD19"/>
<evidence type="ECO:0000259" key="2">
    <source>
        <dbReference type="Pfam" id="PF04608"/>
    </source>
</evidence>
<dbReference type="InterPro" id="IPR036681">
    <property type="entry name" value="PgpA-like_sf"/>
</dbReference>
<keyword evidence="4" id="KW-1185">Reference proteome</keyword>